<name>A0ACA9LWD9_9GLOM</name>
<evidence type="ECO:0000313" key="1">
    <source>
        <dbReference type="EMBL" id="CAG8554687.1"/>
    </source>
</evidence>
<proteinExistence type="predicted"/>
<sequence>LYSAVNGQTLQGNGCKIVGGITFFFVACNVTLVGSLSLTTYLRICRKFIINFGRYDYKLFLVIFFISLSLTLVGIRDYGPNKFCAPADPVTPLITVALIFLILFVTSYCYVMTLLEVNIQQNNIRRLGSDVDAVKFSRIDLIVVRKIIGYILIFLIEWFPSIVYFIAQMVQYDNIWIYTAAAVAINFGGIGNMILYIAHESWSNKYDSSEPSSSIRNTSGSGTYIFDGNRISKSNQELYPQITVHNTITIEKEKLASSTSTLGLSNQKHN</sequence>
<feature type="non-terminal residue" evidence="1">
    <location>
        <position position="1"/>
    </location>
</feature>
<keyword evidence="2" id="KW-1185">Reference proteome</keyword>
<dbReference type="Proteomes" id="UP000789920">
    <property type="component" value="Unassembled WGS sequence"/>
</dbReference>
<dbReference type="EMBL" id="CAJVQC010005490">
    <property type="protein sequence ID" value="CAG8554687.1"/>
    <property type="molecule type" value="Genomic_DNA"/>
</dbReference>
<comment type="caution">
    <text evidence="1">The sequence shown here is derived from an EMBL/GenBank/DDBJ whole genome shotgun (WGS) entry which is preliminary data.</text>
</comment>
<reference evidence="1" key="1">
    <citation type="submission" date="2021-06" db="EMBL/GenBank/DDBJ databases">
        <authorList>
            <person name="Kallberg Y."/>
            <person name="Tangrot J."/>
            <person name="Rosling A."/>
        </authorList>
    </citation>
    <scope>NUCLEOTIDE SEQUENCE</scope>
    <source>
        <strain evidence="1">MA461A</strain>
    </source>
</reference>
<accession>A0ACA9LWD9</accession>
<protein>
    <submittedName>
        <fullName evidence="1">3569_t:CDS:1</fullName>
    </submittedName>
</protein>
<evidence type="ECO:0000313" key="2">
    <source>
        <dbReference type="Proteomes" id="UP000789920"/>
    </source>
</evidence>
<organism evidence="1 2">
    <name type="scientific">Racocetra persica</name>
    <dbReference type="NCBI Taxonomy" id="160502"/>
    <lineage>
        <taxon>Eukaryota</taxon>
        <taxon>Fungi</taxon>
        <taxon>Fungi incertae sedis</taxon>
        <taxon>Mucoromycota</taxon>
        <taxon>Glomeromycotina</taxon>
        <taxon>Glomeromycetes</taxon>
        <taxon>Diversisporales</taxon>
        <taxon>Gigasporaceae</taxon>
        <taxon>Racocetra</taxon>
    </lineage>
</organism>
<gene>
    <name evidence="1" type="ORF">RPERSI_LOCUS4108</name>
</gene>